<dbReference type="AlphaFoldDB" id="A0A3M5NXE4"/>
<protein>
    <submittedName>
        <fullName evidence="1">Uncharacterized protein</fullName>
    </submittedName>
</protein>
<accession>A0A3M5NXE4</accession>
<name>A0A3M5NXE4_PSEVI</name>
<sequence>MVRLALYGTQFEKLGAQSSQALRQAQGADKQIIAQQFGHRLLEQVQPSTITGRQPDTLRLAIGIALYLGLYTFEQIEFVIDLKYRQALGPDLAQHGHYLLDLRHAIRLVGVDDMQQQIGVARFFKRGTEGFDQFVRQVANEAHRVGQHDGTQIVELQSTQGRVQRGKQLVGCKNVRIGHGIEQRRLAGVGVAHQRYRRNVRTAATTTGLITLAANLFQATLDLPQADPEQATVGFELGFTRTTQTNPAFLAFKVRPATYQTRTHVLKLGQFDLQLAFMGTRALGKDVENQTGAVKHATLERTFEVTFLAGREGVIEDHDVSLLGLDLVAKFLDLARANQVFGRWPMTWHVDKRDGISTRRYGQLLKLLRIFARLRVLTIQMNEYRSFTTTVALKEQGRLLSGVTWLGIAAISVGSARQTNRTNRYDGGNGVLVNHLADSIFQQNDELVERLDRALQLDTVDQVDRYPDLLFTQGIQVRVL</sequence>
<evidence type="ECO:0000313" key="2">
    <source>
        <dbReference type="Proteomes" id="UP000273854"/>
    </source>
</evidence>
<reference evidence="1 2" key="1">
    <citation type="submission" date="2018-08" db="EMBL/GenBank/DDBJ databases">
        <title>Recombination of ecologically and evolutionarily significant loci maintains genetic cohesion in the Pseudomonas syringae species complex.</title>
        <authorList>
            <person name="Dillon M."/>
            <person name="Thakur S."/>
            <person name="Almeida R.N.D."/>
            <person name="Weir B.S."/>
            <person name="Guttman D.S."/>
        </authorList>
    </citation>
    <scope>NUCLEOTIDE SEQUENCE [LARGE SCALE GENOMIC DNA]</scope>
    <source>
        <strain evidence="1 2">ICMP 19473</strain>
    </source>
</reference>
<dbReference type="EMBL" id="RBTP01000076">
    <property type="protein sequence ID" value="RMT76931.1"/>
    <property type="molecule type" value="Genomic_DNA"/>
</dbReference>
<comment type="caution">
    <text evidence="1">The sequence shown here is derived from an EMBL/GenBank/DDBJ whole genome shotgun (WGS) entry which is preliminary data.</text>
</comment>
<proteinExistence type="predicted"/>
<evidence type="ECO:0000313" key="1">
    <source>
        <dbReference type="EMBL" id="RMT76931.1"/>
    </source>
</evidence>
<dbReference type="Proteomes" id="UP000273854">
    <property type="component" value="Unassembled WGS sequence"/>
</dbReference>
<organism evidence="1 2">
    <name type="scientific">Pseudomonas viridiflava</name>
    <name type="common">Phytomonas viridiflava</name>
    <dbReference type="NCBI Taxonomy" id="33069"/>
    <lineage>
        <taxon>Bacteria</taxon>
        <taxon>Pseudomonadati</taxon>
        <taxon>Pseudomonadota</taxon>
        <taxon>Gammaproteobacteria</taxon>
        <taxon>Pseudomonadales</taxon>
        <taxon>Pseudomonadaceae</taxon>
        <taxon>Pseudomonas</taxon>
    </lineage>
</organism>
<gene>
    <name evidence="1" type="ORF">ALP40_05465</name>
</gene>